<dbReference type="PANTHER" id="PTHR30146">
    <property type="entry name" value="LACI-RELATED TRANSCRIPTIONAL REPRESSOR"/>
    <property type="match status" value="1"/>
</dbReference>
<evidence type="ECO:0000259" key="4">
    <source>
        <dbReference type="PROSITE" id="PS50932"/>
    </source>
</evidence>
<dbReference type="CDD" id="cd06267">
    <property type="entry name" value="PBP1_LacI_sugar_binding-like"/>
    <property type="match status" value="1"/>
</dbReference>
<dbReference type="InterPro" id="IPR046335">
    <property type="entry name" value="LacI/GalR-like_sensor"/>
</dbReference>
<dbReference type="Gene3D" id="1.10.260.40">
    <property type="entry name" value="lambda repressor-like DNA-binding domains"/>
    <property type="match status" value="1"/>
</dbReference>
<dbReference type="Gene3D" id="3.40.50.2300">
    <property type="match status" value="2"/>
</dbReference>
<dbReference type="SUPFAM" id="SSF53822">
    <property type="entry name" value="Periplasmic binding protein-like I"/>
    <property type="match status" value="1"/>
</dbReference>
<evidence type="ECO:0000313" key="6">
    <source>
        <dbReference type="Proteomes" id="UP000297739"/>
    </source>
</evidence>
<name>A0A4Z0PIJ7_9BACT</name>
<organism evidence="5 6">
    <name type="scientific">Hymenobacter elongatus</name>
    <dbReference type="NCBI Taxonomy" id="877208"/>
    <lineage>
        <taxon>Bacteria</taxon>
        <taxon>Pseudomonadati</taxon>
        <taxon>Bacteroidota</taxon>
        <taxon>Cytophagia</taxon>
        <taxon>Cytophagales</taxon>
        <taxon>Hymenobacteraceae</taxon>
        <taxon>Hymenobacter</taxon>
    </lineage>
</organism>
<accession>A0A4Z0PIJ7</accession>
<evidence type="ECO:0000256" key="1">
    <source>
        <dbReference type="ARBA" id="ARBA00023015"/>
    </source>
</evidence>
<comment type="caution">
    <text evidence="5">The sequence shown here is derived from an EMBL/GenBank/DDBJ whole genome shotgun (WGS) entry which is preliminary data.</text>
</comment>
<dbReference type="InterPro" id="IPR028082">
    <property type="entry name" value="Peripla_BP_I"/>
</dbReference>
<evidence type="ECO:0000313" key="5">
    <source>
        <dbReference type="EMBL" id="TGE14709.1"/>
    </source>
</evidence>
<sequence>MASGSAGPGTGLKIRQISYTRGPRSKIGSILSPDKSFLNLTHMANRRASITDVAKALNLSASTISRALADHHDVSEATKERVRALAKELHYQPNQLAAALRRGRSKTLGVLVPHITGNFFPHVVHGIATEASKAGYNVLICQSDEDVQQERKNIDLFLNAQVEGILVSLANTTQDFAHFDAVQTQRLPLVFFDRIIEGFQGPNVSAVVLNDYLGAYQAVSHLIEQGCTRIAIFSGPLHVNINKNRYQGYLDALEVHGLPLRPEYVSHHPDINLKSGTQAMRKLLRLPERPDAVFASNDLAIVGAMQVIKSHKLRVPQDVALVGFSNEVFTELTEPTLTSVDQRSEQMGRTAVRLLLKLLHRPATAPPLKPVVLEPKLIIRDSSVRLVGKANG</sequence>
<dbReference type="SMART" id="SM00354">
    <property type="entry name" value="HTH_LACI"/>
    <property type="match status" value="1"/>
</dbReference>
<dbReference type="OrthoDB" id="891936at2"/>
<keyword evidence="2" id="KW-0238">DNA-binding</keyword>
<dbReference type="AlphaFoldDB" id="A0A4Z0PIJ7"/>
<proteinExistence type="predicted"/>
<dbReference type="GO" id="GO:0000976">
    <property type="term" value="F:transcription cis-regulatory region binding"/>
    <property type="evidence" value="ECO:0007669"/>
    <property type="project" value="TreeGrafter"/>
</dbReference>
<evidence type="ECO:0000256" key="2">
    <source>
        <dbReference type="ARBA" id="ARBA00023125"/>
    </source>
</evidence>
<reference evidence="5 6" key="1">
    <citation type="submission" date="2019-04" db="EMBL/GenBank/DDBJ databases">
        <authorList>
            <person name="Feng G."/>
            <person name="Zhang J."/>
            <person name="Zhu H."/>
        </authorList>
    </citation>
    <scope>NUCLEOTIDE SEQUENCE [LARGE SCALE GENOMIC DNA]</scope>
    <source>
        <strain evidence="5 6">JCM 17223</strain>
    </source>
</reference>
<dbReference type="InterPro" id="IPR000843">
    <property type="entry name" value="HTH_LacI"/>
</dbReference>
<protein>
    <submittedName>
        <fullName evidence="5">LacI family transcriptional regulator</fullName>
    </submittedName>
</protein>
<dbReference type="InterPro" id="IPR010982">
    <property type="entry name" value="Lambda_DNA-bd_dom_sf"/>
</dbReference>
<dbReference type="SUPFAM" id="SSF47413">
    <property type="entry name" value="lambda repressor-like DNA-binding domains"/>
    <property type="match status" value="1"/>
</dbReference>
<dbReference type="Pfam" id="PF00356">
    <property type="entry name" value="LacI"/>
    <property type="match status" value="1"/>
</dbReference>
<evidence type="ECO:0000256" key="3">
    <source>
        <dbReference type="ARBA" id="ARBA00023163"/>
    </source>
</evidence>
<dbReference type="PANTHER" id="PTHR30146:SF109">
    <property type="entry name" value="HTH-TYPE TRANSCRIPTIONAL REGULATOR GALS"/>
    <property type="match status" value="1"/>
</dbReference>
<keyword evidence="1" id="KW-0805">Transcription regulation</keyword>
<feature type="domain" description="HTH lacI-type" evidence="4">
    <location>
        <begin position="48"/>
        <end position="102"/>
    </location>
</feature>
<dbReference type="GO" id="GO:0003700">
    <property type="term" value="F:DNA-binding transcription factor activity"/>
    <property type="evidence" value="ECO:0007669"/>
    <property type="project" value="TreeGrafter"/>
</dbReference>
<dbReference type="EMBL" id="SRLD01000031">
    <property type="protein sequence ID" value="TGE14709.1"/>
    <property type="molecule type" value="Genomic_DNA"/>
</dbReference>
<dbReference type="Proteomes" id="UP000297739">
    <property type="component" value="Unassembled WGS sequence"/>
</dbReference>
<dbReference type="CDD" id="cd01392">
    <property type="entry name" value="HTH_LacI"/>
    <property type="match status" value="1"/>
</dbReference>
<dbReference type="Pfam" id="PF13377">
    <property type="entry name" value="Peripla_BP_3"/>
    <property type="match status" value="1"/>
</dbReference>
<gene>
    <name evidence="5" type="ORF">E5J99_15115</name>
</gene>
<keyword evidence="3" id="KW-0804">Transcription</keyword>
<keyword evidence="6" id="KW-1185">Reference proteome</keyword>
<dbReference type="PROSITE" id="PS50932">
    <property type="entry name" value="HTH_LACI_2"/>
    <property type="match status" value="1"/>
</dbReference>